<accession>A0A8K1FD80</accession>
<evidence type="ECO:0000313" key="2">
    <source>
        <dbReference type="EMBL" id="TMW55292.1"/>
    </source>
</evidence>
<evidence type="ECO:0000256" key="1">
    <source>
        <dbReference type="SAM" id="SignalP"/>
    </source>
</evidence>
<gene>
    <name evidence="2" type="ORF">Poli38472_013183</name>
</gene>
<proteinExistence type="predicted"/>
<feature type="signal peptide" evidence="1">
    <location>
        <begin position="1"/>
        <end position="23"/>
    </location>
</feature>
<evidence type="ECO:0000313" key="3">
    <source>
        <dbReference type="Proteomes" id="UP000794436"/>
    </source>
</evidence>
<organism evidence="2 3">
    <name type="scientific">Pythium oligandrum</name>
    <name type="common">Mycoparasitic fungus</name>
    <dbReference type="NCBI Taxonomy" id="41045"/>
    <lineage>
        <taxon>Eukaryota</taxon>
        <taxon>Sar</taxon>
        <taxon>Stramenopiles</taxon>
        <taxon>Oomycota</taxon>
        <taxon>Peronosporomycetes</taxon>
        <taxon>Pythiales</taxon>
        <taxon>Pythiaceae</taxon>
        <taxon>Pythium</taxon>
    </lineage>
</organism>
<name>A0A8K1FD80_PYTOL</name>
<keyword evidence="3" id="KW-1185">Reference proteome</keyword>
<keyword evidence="1" id="KW-0732">Signal</keyword>
<protein>
    <submittedName>
        <fullName evidence="2">Uncharacterized protein</fullName>
    </submittedName>
</protein>
<reference evidence="2" key="1">
    <citation type="submission" date="2019-03" db="EMBL/GenBank/DDBJ databases">
        <title>Long read genome sequence of the mycoparasitic Pythium oligandrum ATCC 38472 isolated from sugarbeet rhizosphere.</title>
        <authorList>
            <person name="Gaulin E."/>
        </authorList>
    </citation>
    <scope>NUCLEOTIDE SEQUENCE</scope>
    <source>
        <strain evidence="2">ATCC 38472_TT</strain>
    </source>
</reference>
<dbReference type="Proteomes" id="UP000794436">
    <property type="component" value="Unassembled WGS sequence"/>
</dbReference>
<dbReference type="EMBL" id="SPLM01000148">
    <property type="protein sequence ID" value="TMW55292.1"/>
    <property type="molecule type" value="Genomic_DNA"/>
</dbReference>
<sequence>MRMRSIAWTLAACICALTQPVLAENAPLAANNGAEPLAPRSLRQQQVLDDAEPTKAVLADEAKKPIHRVYDPVTGLFCELLGECHVCPASEKDEVYCRETGHRQEMKCPLAADDAHADVANRGYEIRFQACTPVEKANPLKSVLTFELVMSGVLIGCFVLLQKERRKHVSMFDLRKEPRQRNTLLGTTTKSAD</sequence>
<feature type="chain" id="PRO_5035418191" evidence="1">
    <location>
        <begin position="24"/>
        <end position="193"/>
    </location>
</feature>
<dbReference type="OrthoDB" id="164912at2759"/>
<dbReference type="AlphaFoldDB" id="A0A8K1FD80"/>
<comment type="caution">
    <text evidence="2">The sequence shown here is derived from an EMBL/GenBank/DDBJ whole genome shotgun (WGS) entry which is preliminary data.</text>
</comment>